<dbReference type="EMBL" id="JAUESC010000004">
    <property type="protein sequence ID" value="KAK0595855.1"/>
    <property type="molecule type" value="Genomic_DNA"/>
</dbReference>
<keyword evidence="1" id="KW-1133">Transmembrane helix</keyword>
<dbReference type="AlphaFoldDB" id="A0AA39VXC5"/>
<keyword evidence="3" id="KW-1185">Reference proteome</keyword>
<dbReference type="Proteomes" id="UP001168877">
    <property type="component" value="Unassembled WGS sequence"/>
</dbReference>
<gene>
    <name evidence="2" type="ORF">LWI29_010634</name>
</gene>
<reference evidence="2" key="1">
    <citation type="journal article" date="2022" name="Plant J.">
        <title>Strategies of tolerance reflected in two North American maple genomes.</title>
        <authorList>
            <person name="McEvoy S.L."/>
            <person name="Sezen U.U."/>
            <person name="Trouern-Trend A."/>
            <person name="McMahon S.M."/>
            <person name="Schaberg P.G."/>
            <person name="Yang J."/>
            <person name="Wegrzyn J.L."/>
            <person name="Swenson N.G."/>
        </authorList>
    </citation>
    <scope>NUCLEOTIDE SEQUENCE</scope>
    <source>
        <strain evidence="2">NS2018</strain>
    </source>
</reference>
<protein>
    <submittedName>
        <fullName evidence="2">Uncharacterized protein</fullName>
    </submittedName>
</protein>
<keyword evidence="1" id="KW-0812">Transmembrane</keyword>
<sequence length="150" mass="17096">MGGEGLYCAPFEKDMYLNWRRSAHASEDLHLRRSLSDRASQMEPFDEAPLMKLLEGLGAWISYITRSSLIMEVTIQSFVAFGFPFTVDSEAVFEANYFFKKIEELGRLRILTLTLQIAKNLNILFVGVCGASYFALLRMSFGLLYTLLSR</sequence>
<organism evidence="2 3">
    <name type="scientific">Acer saccharum</name>
    <name type="common">Sugar maple</name>
    <dbReference type="NCBI Taxonomy" id="4024"/>
    <lineage>
        <taxon>Eukaryota</taxon>
        <taxon>Viridiplantae</taxon>
        <taxon>Streptophyta</taxon>
        <taxon>Embryophyta</taxon>
        <taxon>Tracheophyta</taxon>
        <taxon>Spermatophyta</taxon>
        <taxon>Magnoliopsida</taxon>
        <taxon>eudicotyledons</taxon>
        <taxon>Gunneridae</taxon>
        <taxon>Pentapetalae</taxon>
        <taxon>rosids</taxon>
        <taxon>malvids</taxon>
        <taxon>Sapindales</taxon>
        <taxon>Sapindaceae</taxon>
        <taxon>Hippocastanoideae</taxon>
        <taxon>Acereae</taxon>
        <taxon>Acer</taxon>
    </lineage>
</organism>
<feature type="transmembrane region" description="Helical" evidence="1">
    <location>
        <begin position="123"/>
        <end position="148"/>
    </location>
</feature>
<accession>A0AA39VXC5</accession>
<evidence type="ECO:0000313" key="3">
    <source>
        <dbReference type="Proteomes" id="UP001168877"/>
    </source>
</evidence>
<dbReference type="PANTHER" id="PTHR37222:SF1">
    <property type="entry name" value="OS02G0718000 PROTEIN"/>
    <property type="match status" value="1"/>
</dbReference>
<name>A0AA39VXC5_ACESA</name>
<comment type="caution">
    <text evidence="2">The sequence shown here is derived from an EMBL/GenBank/DDBJ whole genome shotgun (WGS) entry which is preliminary data.</text>
</comment>
<dbReference type="PANTHER" id="PTHR37222">
    <property type="entry name" value="OS02G0718000 PROTEIN"/>
    <property type="match status" value="1"/>
</dbReference>
<proteinExistence type="predicted"/>
<reference evidence="2" key="2">
    <citation type="submission" date="2023-06" db="EMBL/GenBank/DDBJ databases">
        <authorList>
            <person name="Swenson N.G."/>
            <person name="Wegrzyn J.L."/>
            <person name="Mcevoy S.L."/>
        </authorList>
    </citation>
    <scope>NUCLEOTIDE SEQUENCE</scope>
    <source>
        <strain evidence="2">NS2018</strain>
        <tissue evidence="2">Leaf</tissue>
    </source>
</reference>
<evidence type="ECO:0000313" key="2">
    <source>
        <dbReference type="EMBL" id="KAK0595855.1"/>
    </source>
</evidence>
<evidence type="ECO:0000256" key="1">
    <source>
        <dbReference type="SAM" id="Phobius"/>
    </source>
</evidence>
<keyword evidence="1" id="KW-0472">Membrane</keyword>